<dbReference type="RefSeq" id="WP_149431242.1">
    <property type="nucleotide sequence ID" value="NZ_VLNY01000007.1"/>
</dbReference>
<keyword evidence="1" id="KW-0732">Signal</keyword>
<name>A0A5A7S9F5_9NOCA</name>
<keyword evidence="3" id="KW-1185">Reference proteome</keyword>
<protein>
    <submittedName>
        <fullName evidence="2">Uncharacterized protein</fullName>
    </submittedName>
</protein>
<accession>A0A5A7S9F5</accession>
<sequence>MSTFRRAGAGIVALGAVLALGTGLSAGTASAEGNFVTSVCHSENPFPWQPAFNYVLDVRAGYGSNAPWPQQSLIFVNGVSDNRNIEVALNLAPYAVSTRFDWHNINTDQRGSTTFDQTQPIPTVRATVAPGPGRIEFTSTQTTGALFSFLNPQISVCKGVLDVPAPPRRTR</sequence>
<evidence type="ECO:0000256" key="1">
    <source>
        <dbReference type="SAM" id="SignalP"/>
    </source>
</evidence>
<organism evidence="2 3">
    <name type="scientific">Antrihabitans cavernicola</name>
    <dbReference type="NCBI Taxonomy" id="2495913"/>
    <lineage>
        <taxon>Bacteria</taxon>
        <taxon>Bacillati</taxon>
        <taxon>Actinomycetota</taxon>
        <taxon>Actinomycetes</taxon>
        <taxon>Mycobacteriales</taxon>
        <taxon>Nocardiaceae</taxon>
        <taxon>Antrihabitans</taxon>
    </lineage>
</organism>
<dbReference type="AlphaFoldDB" id="A0A5A7S9F5"/>
<comment type="caution">
    <text evidence="2">The sequence shown here is derived from an EMBL/GenBank/DDBJ whole genome shotgun (WGS) entry which is preliminary data.</text>
</comment>
<feature type="chain" id="PRO_5022805347" evidence="1">
    <location>
        <begin position="32"/>
        <end position="171"/>
    </location>
</feature>
<dbReference type="Proteomes" id="UP000322244">
    <property type="component" value="Unassembled WGS sequence"/>
</dbReference>
<feature type="signal peptide" evidence="1">
    <location>
        <begin position="1"/>
        <end position="31"/>
    </location>
</feature>
<evidence type="ECO:0000313" key="3">
    <source>
        <dbReference type="Proteomes" id="UP000322244"/>
    </source>
</evidence>
<reference evidence="2 3" key="1">
    <citation type="submission" date="2019-07" db="EMBL/GenBank/DDBJ databases">
        <title>Rhodococcus cavernicolus sp. nov., isolated from a cave.</title>
        <authorList>
            <person name="Lee S.D."/>
        </authorList>
    </citation>
    <scope>NUCLEOTIDE SEQUENCE [LARGE SCALE GENOMIC DNA]</scope>
    <source>
        <strain evidence="2 3">C1-24</strain>
    </source>
</reference>
<evidence type="ECO:0000313" key="2">
    <source>
        <dbReference type="EMBL" id="KAA0021879.1"/>
    </source>
</evidence>
<dbReference type="EMBL" id="VLNY01000007">
    <property type="protein sequence ID" value="KAA0021879.1"/>
    <property type="molecule type" value="Genomic_DNA"/>
</dbReference>
<proteinExistence type="predicted"/>
<dbReference type="OrthoDB" id="4550852at2"/>
<gene>
    <name evidence="2" type="ORF">FOY51_15910</name>
</gene>